<dbReference type="AlphaFoldDB" id="A0A1S9R7N9"/>
<proteinExistence type="predicted"/>
<feature type="region of interest" description="Disordered" evidence="1">
    <location>
        <begin position="1"/>
        <end position="20"/>
    </location>
</feature>
<comment type="caution">
    <text evidence="2">The sequence shown here is derived from an EMBL/GenBank/DDBJ whole genome shotgun (WGS) entry which is preliminary data.</text>
</comment>
<reference evidence="3" key="1">
    <citation type="submission" date="2015-09" db="EMBL/GenBank/DDBJ databases">
        <authorList>
            <person name="Fill T.P."/>
            <person name="Baretta J.F."/>
            <person name="de Almeida L.G."/>
            <person name="Rocha M."/>
            <person name="de Souza D.H."/>
            <person name="Malavazi I."/>
            <person name="Cerdeira L.T."/>
            <person name="Hong H."/>
            <person name="Samborskyy M."/>
            <person name="de Vasconcelos A.T."/>
            <person name="Leadlay P."/>
            <person name="Rodrigues-Filho E."/>
        </authorList>
    </citation>
    <scope>NUCLEOTIDE SEQUENCE [LARGE SCALE GENOMIC DNA]</scope>
    <source>
        <strain evidence="3">LaBioMMi 136</strain>
    </source>
</reference>
<protein>
    <submittedName>
        <fullName evidence="2">Uncharacterized protein</fullName>
    </submittedName>
</protein>
<evidence type="ECO:0000256" key="1">
    <source>
        <dbReference type="SAM" id="MobiDB-lite"/>
    </source>
</evidence>
<accession>A0A1S9R7N9</accession>
<organism evidence="2 3">
    <name type="scientific">Penicillium brasilianum</name>
    <dbReference type="NCBI Taxonomy" id="104259"/>
    <lineage>
        <taxon>Eukaryota</taxon>
        <taxon>Fungi</taxon>
        <taxon>Dikarya</taxon>
        <taxon>Ascomycota</taxon>
        <taxon>Pezizomycotina</taxon>
        <taxon>Eurotiomycetes</taxon>
        <taxon>Eurotiomycetidae</taxon>
        <taxon>Eurotiales</taxon>
        <taxon>Aspergillaceae</taxon>
        <taxon>Penicillium</taxon>
    </lineage>
</organism>
<dbReference type="EMBL" id="LJBN01000246">
    <property type="protein sequence ID" value="OOQ81544.1"/>
    <property type="molecule type" value="Genomic_DNA"/>
</dbReference>
<evidence type="ECO:0000313" key="2">
    <source>
        <dbReference type="EMBL" id="OOQ81544.1"/>
    </source>
</evidence>
<dbReference type="Proteomes" id="UP000190744">
    <property type="component" value="Unassembled WGS sequence"/>
</dbReference>
<sequence length="192" mass="20571">MIRRAGHQGRGSAERAKREENLREWAAELGPASLELGLATSHVSGLLCTKEGFHTDPAVQRALSPALTPRGGQPRASRREPSECKQWAAVESWDISVMICHSGGTAVIDEDQESHLIYADLHGVQSAADTGLGEDAQDAKYGRIEGEGCGSLAGGVLLAGRVETRILLGEGEHTILDPEYTRNACPACEIFR</sequence>
<feature type="region of interest" description="Disordered" evidence="1">
    <location>
        <begin position="62"/>
        <end position="82"/>
    </location>
</feature>
<gene>
    <name evidence="2" type="ORF">PEBR_42575</name>
</gene>
<evidence type="ECO:0000313" key="3">
    <source>
        <dbReference type="Proteomes" id="UP000190744"/>
    </source>
</evidence>
<name>A0A1S9R7N9_PENBI</name>